<reference evidence="2" key="1">
    <citation type="submission" date="2016-01" db="EMBL/GenBank/DDBJ databases">
        <authorList>
            <person name="Peeters Charlotte."/>
        </authorList>
    </citation>
    <scope>NUCLEOTIDE SEQUENCE [LARGE SCALE GENOMIC DNA]</scope>
</reference>
<gene>
    <name evidence="1" type="ORF">AWB76_07732</name>
</gene>
<sequence>MQVKATLLAHEAVGPESGELHRFIFSISDELNRQPVHNVVSLRTARVLASELLPDTAFAQMIVTIVRTDPADYDSLVGKAFRHT</sequence>
<protein>
    <submittedName>
        <fullName evidence="1">Uncharacterized protein</fullName>
    </submittedName>
</protein>
<proteinExistence type="predicted"/>
<name>A0A158DY06_9BURK</name>
<dbReference type="EMBL" id="FCOI02000068">
    <property type="protein sequence ID" value="SAK99515.1"/>
    <property type="molecule type" value="Genomic_DNA"/>
</dbReference>
<evidence type="ECO:0000313" key="1">
    <source>
        <dbReference type="EMBL" id="SAK99515.1"/>
    </source>
</evidence>
<dbReference type="AlphaFoldDB" id="A0A158DY06"/>
<organism evidence="1 2">
    <name type="scientific">Caballeronia temeraria</name>
    <dbReference type="NCBI Taxonomy" id="1777137"/>
    <lineage>
        <taxon>Bacteria</taxon>
        <taxon>Pseudomonadati</taxon>
        <taxon>Pseudomonadota</taxon>
        <taxon>Betaproteobacteria</taxon>
        <taxon>Burkholderiales</taxon>
        <taxon>Burkholderiaceae</taxon>
        <taxon>Caballeronia</taxon>
    </lineage>
</organism>
<dbReference type="OrthoDB" id="9132899at2"/>
<accession>A0A158DY06</accession>
<keyword evidence="2" id="KW-1185">Reference proteome</keyword>
<evidence type="ECO:0000313" key="2">
    <source>
        <dbReference type="Proteomes" id="UP000054624"/>
    </source>
</evidence>
<dbReference type="RefSeq" id="WP_157696331.1">
    <property type="nucleotide sequence ID" value="NZ_FCOI02000068.1"/>
</dbReference>
<dbReference type="Proteomes" id="UP000054624">
    <property type="component" value="Unassembled WGS sequence"/>
</dbReference>